<feature type="transmembrane region" description="Helical" evidence="1">
    <location>
        <begin position="38"/>
        <end position="58"/>
    </location>
</feature>
<feature type="transmembrane region" description="Helical" evidence="1">
    <location>
        <begin position="138"/>
        <end position="156"/>
    </location>
</feature>
<name>A0A927PLF3_9ACTN</name>
<dbReference type="AlphaFoldDB" id="A0A927PLF3"/>
<protein>
    <submittedName>
        <fullName evidence="2">DUF3159 domain-containing protein</fullName>
    </submittedName>
</protein>
<feature type="transmembrane region" description="Helical" evidence="1">
    <location>
        <begin position="89"/>
        <end position="110"/>
    </location>
</feature>
<dbReference type="Pfam" id="PF11361">
    <property type="entry name" value="DUF3159"/>
    <property type="match status" value="1"/>
</dbReference>
<dbReference type="EMBL" id="JACYWE010000001">
    <property type="protein sequence ID" value="MBD8505356.1"/>
    <property type="molecule type" value="Genomic_DNA"/>
</dbReference>
<sequence length="213" mass="23537">MMEEQRQSRMEQLGGASGLVQSTVPIVVFIVVNTIAGLTVALWVALAAAGAVLAWRLARRDQIQPAISGFIGVGIAAFIAHRTGEARGFFLFGIYTNLAYGSVFALSLLLRWPLVGVIWSFLSEKGTQWRRSKAARRYYDLATGAWVLVFAARYLVQAHLYDTDQTGWLAFARLSMGWPLAALAFVVTVLAVRRADRVLEQEASLDDEQRTET</sequence>
<dbReference type="RefSeq" id="WP_192037806.1">
    <property type="nucleotide sequence ID" value="NZ_JACYWE010000001.1"/>
</dbReference>
<evidence type="ECO:0000313" key="3">
    <source>
        <dbReference type="Proteomes" id="UP000642993"/>
    </source>
</evidence>
<accession>A0A927PLF3</accession>
<feature type="transmembrane region" description="Helical" evidence="1">
    <location>
        <begin position="12"/>
        <end position="32"/>
    </location>
</feature>
<evidence type="ECO:0000256" key="1">
    <source>
        <dbReference type="SAM" id="Phobius"/>
    </source>
</evidence>
<keyword evidence="3" id="KW-1185">Reference proteome</keyword>
<feature type="transmembrane region" description="Helical" evidence="1">
    <location>
        <begin position="168"/>
        <end position="192"/>
    </location>
</feature>
<reference evidence="2" key="1">
    <citation type="submission" date="2020-09" db="EMBL/GenBank/DDBJ databases">
        <title>Hoyosella lacisalsi sp. nov., a halotolerant actinobacterium isolated from soil of Lake Gudzhirganskoe.</title>
        <authorList>
            <person name="Yang Q."/>
            <person name="Guo P.Y."/>
            <person name="Liu S.W."/>
            <person name="Li F.N."/>
            <person name="Sun C.H."/>
        </authorList>
    </citation>
    <scope>NUCLEOTIDE SEQUENCE</scope>
    <source>
        <strain evidence="2">G463</strain>
    </source>
</reference>
<dbReference type="InterPro" id="IPR016566">
    <property type="entry name" value="UCP010219"/>
</dbReference>
<dbReference type="Proteomes" id="UP000642993">
    <property type="component" value="Unassembled WGS sequence"/>
</dbReference>
<dbReference type="PIRSF" id="PIRSF010219">
    <property type="entry name" value="UCP010219"/>
    <property type="match status" value="1"/>
</dbReference>
<feature type="transmembrane region" description="Helical" evidence="1">
    <location>
        <begin position="65"/>
        <end position="83"/>
    </location>
</feature>
<keyword evidence="1" id="KW-0472">Membrane</keyword>
<comment type="caution">
    <text evidence="2">The sequence shown here is derived from an EMBL/GenBank/DDBJ whole genome shotgun (WGS) entry which is preliminary data.</text>
</comment>
<evidence type="ECO:0000313" key="2">
    <source>
        <dbReference type="EMBL" id="MBD8505356.1"/>
    </source>
</evidence>
<gene>
    <name evidence="2" type="ORF">HT102_02490</name>
</gene>
<keyword evidence="1" id="KW-1133">Transmembrane helix</keyword>
<organism evidence="2 3">
    <name type="scientific">Lolliginicoccus lacisalsi</name>
    <dbReference type="NCBI Taxonomy" id="2742202"/>
    <lineage>
        <taxon>Bacteria</taxon>
        <taxon>Bacillati</taxon>
        <taxon>Actinomycetota</taxon>
        <taxon>Actinomycetes</taxon>
        <taxon>Mycobacteriales</taxon>
        <taxon>Hoyosellaceae</taxon>
        <taxon>Lolliginicoccus</taxon>
    </lineage>
</organism>
<proteinExistence type="predicted"/>
<keyword evidence="1" id="KW-0812">Transmembrane</keyword>